<keyword evidence="2" id="KW-0677">Repeat</keyword>
<evidence type="ECO:0000256" key="1">
    <source>
        <dbReference type="ARBA" id="ARBA00022574"/>
    </source>
</evidence>
<keyword evidence="1" id="KW-0853">WD repeat</keyword>
<feature type="compositionally biased region" description="Polar residues" evidence="3">
    <location>
        <begin position="155"/>
        <end position="166"/>
    </location>
</feature>
<name>A0A3B1E5V3_9ZZZZ</name>
<dbReference type="AlphaFoldDB" id="A0A3B1E5V3"/>
<reference evidence="5" key="1">
    <citation type="submission" date="2018-06" db="EMBL/GenBank/DDBJ databases">
        <authorList>
            <person name="Zhirakovskaya E."/>
        </authorList>
    </citation>
    <scope>NUCLEOTIDE SEQUENCE</scope>
</reference>
<accession>A0A3B1E5V3</accession>
<evidence type="ECO:0000256" key="2">
    <source>
        <dbReference type="ARBA" id="ARBA00022737"/>
    </source>
</evidence>
<evidence type="ECO:0000256" key="4">
    <source>
        <dbReference type="SAM" id="Phobius"/>
    </source>
</evidence>
<dbReference type="Gene3D" id="2.130.10.10">
    <property type="entry name" value="YVTN repeat-like/Quinoprotein amine dehydrogenase"/>
    <property type="match status" value="2"/>
</dbReference>
<gene>
    <name evidence="5" type="ORF">MNBD_PLANCTO02-895</name>
</gene>
<feature type="region of interest" description="Disordered" evidence="3">
    <location>
        <begin position="103"/>
        <end position="188"/>
    </location>
</feature>
<keyword evidence="4" id="KW-0812">Transmembrane</keyword>
<dbReference type="PANTHER" id="PTHR44129">
    <property type="entry name" value="WD REPEAT-CONTAINING PROTEIN POP1"/>
    <property type="match status" value="1"/>
</dbReference>
<feature type="transmembrane region" description="Helical" evidence="4">
    <location>
        <begin position="72"/>
        <end position="94"/>
    </location>
</feature>
<dbReference type="PROSITE" id="PS50082">
    <property type="entry name" value="WD_REPEATS_2"/>
    <property type="match status" value="2"/>
</dbReference>
<protein>
    <submittedName>
        <fullName evidence="5">Uncharacterized protein</fullName>
    </submittedName>
</protein>
<evidence type="ECO:0000313" key="5">
    <source>
        <dbReference type="EMBL" id="VAX38307.1"/>
    </source>
</evidence>
<dbReference type="InterPro" id="IPR036322">
    <property type="entry name" value="WD40_repeat_dom_sf"/>
</dbReference>
<sequence>MSKPTPQFSPEDNPLELDELLKQSASTGNFPVNENETLPEFSINSLEVETASIRHKREAGRRKKASVKNRSWFIKVILINVVSLASMLVIYWAFFVESAPPKTANKRRVVKRRRHQSNPSLPAVAAYPKDDDTSDDSNNDTLKTLLGKEPDESHSSVQQATNQDQPKQPLVDNPAKIPPASSSSSQKTDALSALDAGLFSGLKVVPITARKQFSIGTSSQNLAFSKSGKHLVSQDFDGTIQLWDVNSKKILIKIPGKQKDEAAPSFTGIALSNNAKQILIGSSDGSIRLVSTSKPKKTISLTGHRNPITAMRFFSEKKRAVTVDSAGIVYLWNIATGKSLGKIETSFRISQLAISSDEKWLVTGHWNGELALYELDKISDKPSLLPTREWTGHPKPVNGLAMSEDGNRVVSWAYESSLGEVVRVWNTKTGETISSFEIALPARGLLQVSKNGTELLSTDSYGTIQAWDIKGGQVTHQFQSSDTPLKKQLAHLFVSKNGSEILSVEESGVVRAWRISSSKNEKLPQTGVK</sequence>
<dbReference type="EMBL" id="UOGL01000175">
    <property type="protein sequence ID" value="VAX38307.1"/>
    <property type="molecule type" value="Genomic_DNA"/>
</dbReference>
<feature type="compositionally biased region" description="Basic residues" evidence="3">
    <location>
        <begin position="104"/>
        <end position="116"/>
    </location>
</feature>
<dbReference type="SUPFAM" id="SSF50978">
    <property type="entry name" value="WD40 repeat-like"/>
    <property type="match status" value="1"/>
</dbReference>
<dbReference type="Pfam" id="PF00400">
    <property type="entry name" value="WD40"/>
    <property type="match status" value="4"/>
</dbReference>
<organism evidence="5">
    <name type="scientific">hydrothermal vent metagenome</name>
    <dbReference type="NCBI Taxonomy" id="652676"/>
    <lineage>
        <taxon>unclassified sequences</taxon>
        <taxon>metagenomes</taxon>
        <taxon>ecological metagenomes</taxon>
    </lineage>
</organism>
<dbReference type="InterPro" id="IPR001680">
    <property type="entry name" value="WD40_rpt"/>
</dbReference>
<dbReference type="InterPro" id="IPR015943">
    <property type="entry name" value="WD40/YVTN_repeat-like_dom_sf"/>
</dbReference>
<evidence type="ECO:0000256" key="3">
    <source>
        <dbReference type="SAM" id="MobiDB-lite"/>
    </source>
</evidence>
<keyword evidence="4" id="KW-0472">Membrane</keyword>
<dbReference type="SMART" id="SM00320">
    <property type="entry name" value="WD40"/>
    <property type="match status" value="6"/>
</dbReference>
<proteinExistence type="predicted"/>
<dbReference type="InterPro" id="IPR050349">
    <property type="entry name" value="WD_LIS1/nudF_dynein_reg"/>
</dbReference>
<keyword evidence="4" id="KW-1133">Transmembrane helix</keyword>